<dbReference type="Pfam" id="PF07298">
    <property type="entry name" value="NnrU"/>
    <property type="match status" value="1"/>
</dbReference>
<reference evidence="7" key="1">
    <citation type="submission" date="2022-04" db="EMBL/GenBank/DDBJ databases">
        <title>Lysobacter sp. CAU 1642 isolated from sea sand.</title>
        <authorList>
            <person name="Kim W."/>
        </authorList>
    </citation>
    <scope>NUCLEOTIDE SEQUENCE</scope>
    <source>
        <strain evidence="7">CAU 1642</strain>
    </source>
</reference>
<evidence type="ECO:0000259" key="6">
    <source>
        <dbReference type="Pfam" id="PF07298"/>
    </source>
</evidence>
<keyword evidence="4 5" id="KW-0472">Membrane</keyword>
<evidence type="ECO:0000256" key="3">
    <source>
        <dbReference type="ARBA" id="ARBA00022989"/>
    </source>
</evidence>
<evidence type="ECO:0000256" key="2">
    <source>
        <dbReference type="ARBA" id="ARBA00022692"/>
    </source>
</evidence>
<keyword evidence="2 5" id="KW-0812">Transmembrane</keyword>
<gene>
    <name evidence="7" type="ORF">M0G41_10925</name>
</gene>
<evidence type="ECO:0000256" key="4">
    <source>
        <dbReference type="ARBA" id="ARBA00023136"/>
    </source>
</evidence>
<dbReference type="Proteomes" id="UP001431449">
    <property type="component" value="Unassembled WGS sequence"/>
</dbReference>
<feature type="transmembrane region" description="Helical" evidence="5">
    <location>
        <begin position="39"/>
        <end position="57"/>
    </location>
</feature>
<feature type="transmembrane region" description="Helical" evidence="5">
    <location>
        <begin position="77"/>
        <end position="95"/>
    </location>
</feature>
<evidence type="ECO:0000313" key="7">
    <source>
        <dbReference type="EMBL" id="MCK7594183.1"/>
    </source>
</evidence>
<accession>A0ABT0GI10</accession>
<keyword evidence="8" id="KW-1185">Reference proteome</keyword>
<feature type="transmembrane region" description="Helical" evidence="5">
    <location>
        <begin position="115"/>
        <end position="145"/>
    </location>
</feature>
<dbReference type="RefSeq" id="WP_248209230.1">
    <property type="nucleotide sequence ID" value="NZ_JALNMH010000008.1"/>
</dbReference>
<feature type="domain" description="NnrU" evidence="6">
    <location>
        <begin position="3"/>
        <end position="190"/>
    </location>
</feature>
<keyword evidence="3 5" id="KW-1133">Transmembrane helix</keyword>
<evidence type="ECO:0000256" key="5">
    <source>
        <dbReference type="SAM" id="Phobius"/>
    </source>
</evidence>
<organism evidence="7 8">
    <name type="scientific">Pseudomarimonas salicorniae</name>
    <dbReference type="NCBI Taxonomy" id="2933270"/>
    <lineage>
        <taxon>Bacteria</taxon>
        <taxon>Pseudomonadati</taxon>
        <taxon>Pseudomonadota</taxon>
        <taxon>Gammaproteobacteria</taxon>
        <taxon>Lysobacterales</taxon>
        <taxon>Lysobacteraceae</taxon>
        <taxon>Pseudomarimonas</taxon>
    </lineage>
</organism>
<comment type="subcellular location">
    <subcellularLocation>
        <location evidence="1">Membrane</location>
        <topology evidence="1">Multi-pass membrane protein</topology>
    </subcellularLocation>
</comment>
<dbReference type="InterPro" id="IPR009915">
    <property type="entry name" value="NnrU_dom"/>
</dbReference>
<feature type="transmembrane region" description="Helical" evidence="5">
    <location>
        <begin position="157"/>
        <end position="178"/>
    </location>
</feature>
<evidence type="ECO:0000313" key="8">
    <source>
        <dbReference type="Proteomes" id="UP001431449"/>
    </source>
</evidence>
<sequence length="194" mass="20936">MALLVAGLVIFLGLHLLPLLAPGLRASAAARLGEGPWKGAFALLSLVGFALLVVGYGEARQGAVTLLYAPPVWTRHLAYLLTLVAFILLLAPYTGRNHFRARFGHPMVLGAKSWALAHLLANGFLHDLLLFGGFLAWGVLSFILLRRRDRALGRAPVTPNWGSTLVTILAGGVAWFAFAKWLHPMWIGVAIFPG</sequence>
<dbReference type="EMBL" id="JALNMH010000008">
    <property type="protein sequence ID" value="MCK7594183.1"/>
    <property type="molecule type" value="Genomic_DNA"/>
</dbReference>
<proteinExistence type="predicted"/>
<evidence type="ECO:0000256" key="1">
    <source>
        <dbReference type="ARBA" id="ARBA00004141"/>
    </source>
</evidence>
<comment type="caution">
    <text evidence="7">The sequence shown here is derived from an EMBL/GenBank/DDBJ whole genome shotgun (WGS) entry which is preliminary data.</text>
</comment>
<protein>
    <submittedName>
        <fullName evidence="7">NnrU family protein</fullName>
    </submittedName>
</protein>
<name>A0ABT0GI10_9GAMM</name>